<dbReference type="SUPFAM" id="SSF56420">
    <property type="entry name" value="Peptide deformylase"/>
    <property type="match status" value="1"/>
</dbReference>
<dbReference type="InterPro" id="IPR036821">
    <property type="entry name" value="Peptide_deformylase_sf"/>
</dbReference>
<dbReference type="GO" id="GO:0042586">
    <property type="term" value="F:peptide deformylase activity"/>
    <property type="evidence" value="ECO:0007669"/>
    <property type="project" value="UniProtKB-EC"/>
</dbReference>
<keyword evidence="3" id="KW-0378">Hydrolase</keyword>
<dbReference type="Pfam" id="PF01327">
    <property type="entry name" value="Pep_deformylase"/>
    <property type="match status" value="1"/>
</dbReference>
<proteinExistence type="inferred from homology"/>
<organism evidence="3">
    <name type="scientific">hydrothermal vent metagenome</name>
    <dbReference type="NCBI Taxonomy" id="652676"/>
    <lineage>
        <taxon>unclassified sequences</taxon>
        <taxon>metagenomes</taxon>
        <taxon>ecological metagenomes</taxon>
    </lineage>
</organism>
<dbReference type="PANTHER" id="PTHR10458:SF22">
    <property type="entry name" value="PEPTIDE DEFORMYLASE"/>
    <property type="match status" value="1"/>
</dbReference>
<dbReference type="EMBL" id="UOEO01000005">
    <property type="protein sequence ID" value="VAW14152.1"/>
    <property type="molecule type" value="Genomic_DNA"/>
</dbReference>
<evidence type="ECO:0000313" key="3">
    <source>
        <dbReference type="EMBL" id="VAW14152.1"/>
    </source>
</evidence>
<dbReference type="AlphaFoldDB" id="A0A3B0TI41"/>
<dbReference type="InterPro" id="IPR023635">
    <property type="entry name" value="Peptide_deformylase"/>
</dbReference>
<dbReference type="PIRSF" id="PIRSF004749">
    <property type="entry name" value="Pep_def"/>
    <property type="match status" value="1"/>
</dbReference>
<accession>A0A3B0TI41</accession>
<name>A0A3B0TI41_9ZZZZ</name>
<dbReference type="NCBIfam" id="TIGR00079">
    <property type="entry name" value="pept_deformyl"/>
    <property type="match status" value="1"/>
</dbReference>
<dbReference type="PRINTS" id="PR01576">
    <property type="entry name" value="PDEFORMYLASE"/>
</dbReference>
<protein>
    <submittedName>
        <fullName evidence="3">Peptide deformylase</fullName>
        <ecNumber evidence="3">3.5.1.88</ecNumber>
    </submittedName>
</protein>
<dbReference type="HAMAP" id="MF_00163">
    <property type="entry name" value="Pep_deformylase"/>
    <property type="match status" value="1"/>
</dbReference>
<comment type="similarity">
    <text evidence="1">Belongs to the polypeptide deformylase family.</text>
</comment>
<reference evidence="3" key="1">
    <citation type="submission" date="2018-06" db="EMBL/GenBank/DDBJ databases">
        <authorList>
            <person name="Zhirakovskaya E."/>
        </authorList>
    </citation>
    <scope>NUCLEOTIDE SEQUENCE</scope>
</reference>
<dbReference type="EC" id="3.5.1.88" evidence="3"/>
<feature type="compositionally biased region" description="Acidic residues" evidence="2">
    <location>
        <begin position="70"/>
        <end position="84"/>
    </location>
</feature>
<feature type="region of interest" description="Disordered" evidence="2">
    <location>
        <begin position="67"/>
        <end position="88"/>
    </location>
</feature>
<evidence type="ECO:0000256" key="2">
    <source>
        <dbReference type="SAM" id="MobiDB-lite"/>
    </source>
</evidence>
<dbReference type="Gene3D" id="3.90.45.10">
    <property type="entry name" value="Peptide deformylase"/>
    <property type="match status" value="1"/>
</dbReference>
<dbReference type="PANTHER" id="PTHR10458">
    <property type="entry name" value="PEPTIDE DEFORMYLASE"/>
    <property type="match status" value="1"/>
</dbReference>
<dbReference type="NCBIfam" id="NF001159">
    <property type="entry name" value="PRK00150.1-3"/>
    <property type="match status" value="1"/>
</dbReference>
<evidence type="ECO:0000256" key="1">
    <source>
        <dbReference type="ARBA" id="ARBA00010759"/>
    </source>
</evidence>
<dbReference type="CDD" id="cd00487">
    <property type="entry name" value="Pep_deformylase"/>
    <property type="match status" value="1"/>
</dbReference>
<gene>
    <name evidence="3" type="ORF">MNBD_ALPHA12-19</name>
</gene>
<sequence length="185" mass="21102">MALRQILLIPDTRLRQIVAPVEEINKEIETLVADMFETMYEAPGIGLAAPQIGVMSRVIVVDCAKRSNDDQEDEEDENAPDPDPDPISMINPEILWFSEEMSIHEEGCLSIPDYYEDIERPASCKVRYLDLKGQTVERELDGLLSTCVQHEIDHLNGKLFIDYLSRLKRERVTKKFQKAAKRAIG</sequence>